<accession>A0A4R2JCS9</accession>
<keyword evidence="4 7" id="KW-0547">Nucleotide-binding</keyword>
<dbReference type="PANTHER" id="PTHR43289">
    <property type="entry name" value="MITOGEN-ACTIVATED PROTEIN KINASE KINASE KINASE 20-RELATED"/>
    <property type="match status" value="1"/>
</dbReference>
<evidence type="ECO:0000256" key="2">
    <source>
        <dbReference type="ARBA" id="ARBA00022527"/>
    </source>
</evidence>
<evidence type="ECO:0000256" key="3">
    <source>
        <dbReference type="ARBA" id="ARBA00022679"/>
    </source>
</evidence>
<reference evidence="11 12" key="1">
    <citation type="submission" date="2019-03" db="EMBL/GenBank/DDBJ databases">
        <title>Genomic Encyclopedia of Type Strains, Phase IV (KMG-IV): sequencing the most valuable type-strain genomes for metagenomic binning, comparative biology and taxonomic classification.</title>
        <authorList>
            <person name="Goeker M."/>
        </authorList>
    </citation>
    <scope>NUCLEOTIDE SEQUENCE [LARGE SCALE GENOMIC DNA]</scope>
    <source>
        <strain evidence="11 12">DSM 45934</strain>
    </source>
</reference>
<dbReference type="InterPro" id="IPR017441">
    <property type="entry name" value="Protein_kinase_ATP_BS"/>
</dbReference>
<comment type="caution">
    <text evidence="11">The sequence shown here is derived from an EMBL/GenBank/DDBJ whole genome shotgun (WGS) entry which is preliminary data.</text>
</comment>
<dbReference type="SUPFAM" id="SSF56112">
    <property type="entry name" value="Protein kinase-like (PK-like)"/>
    <property type="match status" value="1"/>
</dbReference>
<feature type="domain" description="Protein kinase" evidence="10">
    <location>
        <begin position="16"/>
        <end position="270"/>
    </location>
</feature>
<dbReference type="Pfam" id="PF00069">
    <property type="entry name" value="Pkinase"/>
    <property type="match status" value="1"/>
</dbReference>
<keyword evidence="12" id="KW-1185">Reference proteome</keyword>
<dbReference type="PROSITE" id="PS50011">
    <property type="entry name" value="PROTEIN_KINASE_DOM"/>
    <property type="match status" value="1"/>
</dbReference>
<dbReference type="GO" id="GO:0005524">
    <property type="term" value="F:ATP binding"/>
    <property type="evidence" value="ECO:0007669"/>
    <property type="project" value="UniProtKB-UniRule"/>
</dbReference>
<sequence length="488" mass="52425">MTQEYAQQQRIVGGRYAIIREIGRGGMGVVWLAEDRTIGRRVAIKELHLPDGIAPQERYVYEERVLREARTAGRLSDPAIVTVFDVVQESGNTFIVMELIEAPTLADIVRQRGPVSEAFTARVAEQLVSALDTAHRAGIVHRDVKPSNVMVDANGRVKLTDFGIAQSTEDPRLTTSGTLIGSPTYMSPERLKGQEAVPASDLWALGATLFYAVEGYGPYDRQNTAASIQAIMNEVAFLTRCRGPLASLIMGLLNSEPAGRPTAPQVRALLGQATQAIPNTGPTSPAMWTPNPTTQPGGPAKSRKPPRLVLAAVAGVVLLAAGWFGHVLLSGTTTDTPTNAQTSMTYGEGGAIPVFEPYFSARQSCLAKAPADQSQYKNADQIDCLTKPHTTELYGEVKVDFKQPNKSQNKPGAGYPGEFLRKFGEAGCALIFNSDKIGPDKQKMTFIALIPTTQAWSDPDGAARTIPCLATTKDKSTVTGSIVVKDDS</sequence>
<dbReference type="GO" id="GO:0004674">
    <property type="term" value="F:protein serine/threonine kinase activity"/>
    <property type="evidence" value="ECO:0007669"/>
    <property type="project" value="UniProtKB-KW"/>
</dbReference>
<dbReference type="Gene3D" id="3.30.200.20">
    <property type="entry name" value="Phosphorylase Kinase, domain 1"/>
    <property type="match status" value="1"/>
</dbReference>
<keyword evidence="9" id="KW-0472">Membrane</keyword>
<evidence type="ECO:0000256" key="5">
    <source>
        <dbReference type="ARBA" id="ARBA00022777"/>
    </source>
</evidence>
<dbReference type="PANTHER" id="PTHR43289:SF6">
    <property type="entry name" value="SERINE_THREONINE-PROTEIN KINASE NEKL-3"/>
    <property type="match status" value="1"/>
</dbReference>
<dbReference type="PROSITE" id="PS00108">
    <property type="entry name" value="PROTEIN_KINASE_ST"/>
    <property type="match status" value="1"/>
</dbReference>
<dbReference type="InterPro" id="IPR011009">
    <property type="entry name" value="Kinase-like_dom_sf"/>
</dbReference>
<dbReference type="InterPro" id="IPR000719">
    <property type="entry name" value="Prot_kinase_dom"/>
</dbReference>
<dbReference type="CDD" id="cd14014">
    <property type="entry name" value="STKc_PknB_like"/>
    <property type="match status" value="1"/>
</dbReference>
<evidence type="ECO:0000256" key="4">
    <source>
        <dbReference type="ARBA" id="ARBA00022741"/>
    </source>
</evidence>
<dbReference type="Proteomes" id="UP000295680">
    <property type="component" value="Unassembled WGS sequence"/>
</dbReference>
<evidence type="ECO:0000256" key="1">
    <source>
        <dbReference type="ARBA" id="ARBA00012513"/>
    </source>
</evidence>
<gene>
    <name evidence="11" type="ORF">EV192_106188</name>
</gene>
<feature type="binding site" evidence="7">
    <location>
        <position position="45"/>
    </location>
    <ligand>
        <name>ATP</name>
        <dbReference type="ChEBI" id="CHEBI:30616"/>
    </ligand>
</feature>
<evidence type="ECO:0000313" key="12">
    <source>
        <dbReference type="Proteomes" id="UP000295680"/>
    </source>
</evidence>
<keyword evidence="9" id="KW-0812">Transmembrane</keyword>
<feature type="transmembrane region" description="Helical" evidence="9">
    <location>
        <begin position="308"/>
        <end position="329"/>
    </location>
</feature>
<organism evidence="11 12">
    <name type="scientific">Actinocrispum wychmicini</name>
    <dbReference type="NCBI Taxonomy" id="1213861"/>
    <lineage>
        <taxon>Bacteria</taxon>
        <taxon>Bacillati</taxon>
        <taxon>Actinomycetota</taxon>
        <taxon>Actinomycetes</taxon>
        <taxon>Pseudonocardiales</taxon>
        <taxon>Pseudonocardiaceae</taxon>
        <taxon>Actinocrispum</taxon>
    </lineage>
</organism>
<dbReference type="Gene3D" id="1.10.510.10">
    <property type="entry name" value="Transferase(Phosphotransferase) domain 1"/>
    <property type="match status" value="1"/>
</dbReference>
<evidence type="ECO:0000313" key="11">
    <source>
        <dbReference type="EMBL" id="TCO56714.1"/>
    </source>
</evidence>
<dbReference type="RefSeq" id="WP_243727094.1">
    <property type="nucleotide sequence ID" value="NZ_SLWS01000006.1"/>
</dbReference>
<name>A0A4R2JCS9_9PSEU</name>
<dbReference type="EC" id="2.7.11.1" evidence="1"/>
<feature type="region of interest" description="Disordered" evidence="8">
    <location>
        <begin position="279"/>
        <end position="303"/>
    </location>
</feature>
<proteinExistence type="predicted"/>
<evidence type="ECO:0000259" key="10">
    <source>
        <dbReference type="PROSITE" id="PS50011"/>
    </source>
</evidence>
<evidence type="ECO:0000256" key="9">
    <source>
        <dbReference type="SAM" id="Phobius"/>
    </source>
</evidence>
<evidence type="ECO:0000256" key="6">
    <source>
        <dbReference type="ARBA" id="ARBA00022840"/>
    </source>
</evidence>
<dbReference type="AlphaFoldDB" id="A0A4R2JCS9"/>
<keyword evidence="9" id="KW-1133">Transmembrane helix</keyword>
<dbReference type="EMBL" id="SLWS01000006">
    <property type="protein sequence ID" value="TCO56714.1"/>
    <property type="molecule type" value="Genomic_DNA"/>
</dbReference>
<keyword evidence="5 11" id="KW-0418">Kinase</keyword>
<keyword evidence="6 7" id="KW-0067">ATP-binding</keyword>
<dbReference type="SMART" id="SM00220">
    <property type="entry name" value="S_TKc"/>
    <property type="match status" value="1"/>
</dbReference>
<evidence type="ECO:0000256" key="7">
    <source>
        <dbReference type="PROSITE-ProRule" id="PRU10141"/>
    </source>
</evidence>
<keyword evidence="3" id="KW-0808">Transferase</keyword>
<evidence type="ECO:0000256" key="8">
    <source>
        <dbReference type="SAM" id="MobiDB-lite"/>
    </source>
</evidence>
<dbReference type="PROSITE" id="PS00107">
    <property type="entry name" value="PROTEIN_KINASE_ATP"/>
    <property type="match status" value="1"/>
</dbReference>
<protein>
    <recommendedName>
        <fullName evidence="1">non-specific serine/threonine protein kinase</fullName>
        <ecNumber evidence="1">2.7.11.1</ecNumber>
    </recommendedName>
</protein>
<keyword evidence="2 11" id="KW-0723">Serine/threonine-protein kinase</keyword>
<dbReference type="InterPro" id="IPR008271">
    <property type="entry name" value="Ser/Thr_kinase_AS"/>
</dbReference>